<dbReference type="EMBL" id="SRRM01000016">
    <property type="protein sequence ID" value="TKY86656.1"/>
    <property type="molecule type" value="Genomic_DNA"/>
</dbReference>
<feature type="chain" id="PRO_5021002185" description="Glycoside hydrolase family 125 protein" evidence="1">
    <location>
        <begin position="20"/>
        <end position="612"/>
    </location>
</feature>
<sequence length="612" mass="67157">MKLVTLVPFTALALGLASSSPGITVAASPASIPSHQQAAFLPTTFVARNADGRATEDAYGDPSYDYPAPNPALPLDQLPDARPPVSSRRFRSRLVEAEIRRISAKITDPAVKRIFANAYPNSLDTTVAWTDLQLNNPDSLTAFPRAFIITGDILAAWLRDSSNQIFTYLPLLQAPPEPYTVGGEDWLKLYRLALGLLYQQAQQVITYPLANSFGPPKSATITNKKNPAVGDGEDADWVQPPVPGQKAHYPPQPPSNYSNVNGTDGTYLWETKWEVDSLAAHLRLPSLIAEYSNRTDFLRNMIWQRGVRIALDALRSQQRSSREEHTAYDASNGTTVLPTNVSADSEWARRFGELEGGVYRFQRLARSATETKADKGWGEPALRNGLVKSGFRPSDDATTFPHLIPANAQLAVALEKLAPLLEGIDAMKDVAVNARDFAAEIRTAIATYAIRPNHLAQGGDIYAYEIDGYGSTYFADDANIPSLLSLPYLGYLDASDEVYQRTRAFVLSPHTNKWAFAGPQFRGIGGPHVGTGYAWPMSLTMQILTSTDAQEQLDALSLLRNTTAGTGLIHESINVRNATDFTRPWFGWANGLFGEAVRHIEQTNPQVLLHTY</sequence>
<dbReference type="SUPFAM" id="SSF48208">
    <property type="entry name" value="Six-hairpin glycosidases"/>
    <property type="match status" value="1"/>
</dbReference>
<dbReference type="PANTHER" id="PTHR31047:SF0">
    <property type="entry name" value="MEIOTICALLY UP-REGULATED GENE 157 PROTEIN"/>
    <property type="match status" value="1"/>
</dbReference>
<dbReference type="PANTHER" id="PTHR31047">
    <property type="entry name" value="MEIOTICALLY UP-REGULATED GENE 157 PROTEIN"/>
    <property type="match status" value="1"/>
</dbReference>
<keyword evidence="1" id="KW-0732">Signal</keyword>
<accession>A0A4U7KRL1</accession>
<organism evidence="2 3">
    <name type="scientific">Sporisorium graminicola</name>
    <dbReference type="NCBI Taxonomy" id="280036"/>
    <lineage>
        <taxon>Eukaryota</taxon>
        <taxon>Fungi</taxon>
        <taxon>Dikarya</taxon>
        <taxon>Basidiomycota</taxon>
        <taxon>Ustilaginomycotina</taxon>
        <taxon>Ustilaginomycetes</taxon>
        <taxon>Ustilaginales</taxon>
        <taxon>Ustilaginaceae</taxon>
        <taxon>Sporisorium</taxon>
    </lineage>
</organism>
<dbReference type="KEGG" id="sgra:EX895_004296"/>
<feature type="signal peptide" evidence="1">
    <location>
        <begin position="1"/>
        <end position="19"/>
    </location>
</feature>
<evidence type="ECO:0000313" key="2">
    <source>
        <dbReference type="EMBL" id="TKY86656.1"/>
    </source>
</evidence>
<dbReference type="RefSeq" id="XP_029738641.1">
    <property type="nucleotide sequence ID" value="XM_029884891.1"/>
</dbReference>
<dbReference type="GeneID" id="40727191"/>
<keyword evidence="3" id="KW-1185">Reference proteome</keyword>
<dbReference type="OrthoDB" id="7771656at2759"/>
<dbReference type="PIRSF" id="PIRSF028846">
    <property type="entry name" value="UCP028846"/>
    <property type="match status" value="1"/>
</dbReference>
<evidence type="ECO:0000313" key="3">
    <source>
        <dbReference type="Proteomes" id="UP000306050"/>
    </source>
</evidence>
<dbReference type="InterPro" id="IPR012341">
    <property type="entry name" value="6hp_glycosidase-like_sf"/>
</dbReference>
<dbReference type="SMART" id="SM01149">
    <property type="entry name" value="DUF1237"/>
    <property type="match status" value="1"/>
</dbReference>
<dbReference type="GO" id="GO:0005975">
    <property type="term" value="P:carbohydrate metabolic process"/>
    <property type="evidence" value="ECO:0007669"/>
    <property type="project" value="InterPro"/>
</dbReference>
<dbReference type="Proteomes" id="UP000306050">
    <property type="component" value="Chromosome SGRAM_3"/>
</dbReference>
<reference evidence="2 3" key="1">
    <citation type="submission" date="2019-05" db="EMBL/GenBank/DDBJ databases">
        <title>Sporisorium graminicola CBS 10092 draft sequencing and annotation.</title>
        <authorList>
            <person name="Solano-Gonzalez S."/>
            <person name="Caddick M.X."/>
            <person name="Darby A."/>
        </authorList>
    </citation>
    <scope>NUCLEOTIDE SEQUENCE [LARGE SCALE GENOMIC DNA]</scope>
    <source>
        <strain evidence="2 3">CBS 10092</strain>
    </source>
</reference>
<comment type="caution">
    <text evidence="2">The sequence shown here is derived from an EMBL/GenBank/DDBJ whole genome shotgun (WGS) entry which is preliminary data.</text>
</comment>
<dbReference type="Gene3D" id="1.50.10.10">
    <property type="match status" value="1"/>
</dbReference>
<gene>
    <name evidence="2" type="ORF">EX895_004296</name>
</gene>
<dbReference type="InterPro" id="IPR008928">
    <property type="entry name" value="6-hairpin_glycosidase_sf"/>
</dbReference>
<dbReference type="InterPro" id="IPR008313">
    <property type="entry name" value="GH125"/>
</dbReference>
<protein>
    <recommendedName>
        <fullName evidence="4">Glycoside hydrolase family 125 protein</fullName>
    </recommendedName>
</protein>
<dbReference type="GO" id="GO:0003824">
    <property type="term" value="F:catalytic activity"/>
    <property type="evidence" value="ECO:0007669"/>
    <property type="project" value="UniProtKB-ARBA"/>
</dbReference>
<proteinExistence type="predicted"/>
<name>A0A4U7KRL1_9BASI</name>
<evidence type="ECO:0008006" key="4">
    <source>
        <dbReference type="Google" id="ProtNLM"/>
    </source>
</evidence>
<dbReference type="AlphaFoldDB" id="A0A4U7KRL1"/>
<dbReference type="Pfam" id="PF06824">
    <property type="entry name" value="Glyco_hydro_125"/>
    <property type="match status" value="1"/>
</dbReference>
<evidence type="ECO:0000256" key="1">
    <source>
        <dbReference type="SAM" id="SignalP"/>
    </source>
</evidence>